<dbReference type="Pfam" id="PF12115">
    <property type="entry name" value="Salp15"/>
    <property type="match status" value="1"/>
</dbReference>
<evidence type="ECO:0000256" key="1">
    <source>
        <dbReference type="ARBA" id="ARBA00004613"/>
    </source>
</evidence>
<accession>A0A0K8RJ45</accession>
<feature type="chain" id="PRO_5005518255" evidence="7">
    <location>
        <begin position="19"/>
        <end position="105"/>
    </location>
</feature>
<protein>
    <submittedName>
        <fullName evidence="8">Putative ixodes 8-cys protein</fullName>
    </submittedName>
</protein>
<evidence type="ECO:0000256" key="3">
    <source>
        <dbReference type="ARBA" id="ARBA00022729"/>
    </source>
</evidence>
<evidence type="ECO:0000256" key="7">
    <source>
        <dbReference type="SAM" id="SignalP"/>
    </source>
</evidence>
<comment type="subcellular location">
    <subcellularLocation>
        <location evidence="1">Secreted</location>
    </subcellularLocation>
</comment>
<keyword evidence="4" id="KW-0325">Glycoprotein</keyword>
<feature type="region of interest" description="Disordered" evidence="6">
    <location>
        <begin position="23"/>
        <end position="76"/>
    </location>
</feature>
<keyword evidence="3 7" id="KW-0732">Signal</keyword>
<feature type="compositionally biased region" description="Polar residues" evidence="6">
    <location>
        <begin position="23"/>
        <end position="35"/>
    </location>
</feature>
<name>A0A0K8RJ45_IXORI</name>
<sequence length="105" mass="11090">MFTLKFFILFVLAGLCFGDTSASGTGSNTQGNAASDGQEAEKEQEGSAGKATDGHGGDGKKDSEKHAGQGLPDFIGDEKKRKQYVDTLVTKCGDSGVWKVNEEKK</sequence>
<dbReference type="EMBL" id="GADI01002681">
    <property type="protein sequence ID" value="JAA71127.1"/>
    <property type="molecule type" value="mRNA"/>
</dbReference>
<evidence type="ECO:0000256" key="5">
    <source>
        <dbReference type="ARBA" id="ARBA00034321"/>
    </source>
</evidence>
<evidence type="ECO:0000256" key="6">
    <source>
        <dbReference type="SAM" id="MobiDB-lite"/>
    </source>
</evidence>
<feature type="signal peptide" evidence="7">
    <location>
        <begin position="1"/>
        <end position="18"/>
    </location>
</feature>
<keyword evidence="2" id="KW-0964">Secreted</keyword>
<dbReference type="AlphaFoldDB" id="A0A0K8RJ45"/>
<evidence type="ECO:0000256" key="4">
    <source>
        <dbReference type="ARBA" id="ARBA00023180"/>
    </source>
</evidence>
<evidence type="ECO:0000256" key="2">
    <source>
        <dbReference type="ARBA" id="ARBA00022525"/>
    </source>
</evidence>
<reference evidence="8" key="1">
    <citation type="submission" date="2012-12" db="EMBL/GenBank/DDBJ databases">
        <title>Identification and characterization of a phenylalanine ammonia-lyase gene family in Isatis indigotica Fort.</title>
        <authorList>
            <person name="Liu Q."/>
            <person name="Chen J."/>
            <person name="Zhou X."/>
            <person name="Di P."/>
            <person name="Xiao Y."/>
            <person name="Xuan H."/>
            <person name="Zhang L."/>
            <person name="Chen W."/>
        </authorList>
    </citation>
    <scope>NUCLEOTIDE SEQUENCE</scope>
    <source>
        <tissue evidence="8">Salivary gland</tissue>
    </source>
</reference>
<feature type="compositionally biased region" description="Basic and acidic residues" evidence="6">
    <location>
        <begin position="52"/>
        <end position="67"/>
    </location>
</feature>
<comment type="similarity">
    <text evidence="5">Belongs to the salp15 family.</text>
</comment>
<organism evidence="8">
    <name type="scientific">Ixodes ricinus</name>
    <name type="common">Common tick</name>
    <name type="synonym">Acarus ricinus</name>
    <dbReference type="NCBI Taxonomy" id="34613"/>
    <lineage>
        <taxon>Eukaryota</taxon>
        <taxon>Metazoa</taxon>
        <taxon>Ecdysozoa</taxon>
        <taxon>Arthropoda</taxon>
        <taxon>Chelicerata</taxon>
        <taxon>Arachnida</taxon>
        <taxon>Acari</taxon>
        <taxon>Parasitiformes</taxon>
        <taxon>Ixodida</taxon>
        <taxon>Ixodoidea</taxon>
        <taxon>Ixodidae</taxon>
        <taxon>Ixodinae</taxon>
        <taxon>Ixodes</taxon>
    </lineage>
</organism>
<proteinExistence type="evidence at transcript level"/>
<dbReference type="InterPro" id="IPR021971">
    <property type="entry name" value="Salp15"/>
</dbReference>
<evidence type="ECO:0000313" key="8">
    <source>
        <dbReference type="EMBL" id="JAA71127.1"/>
    </source>
</evidence>
<dbReference type="GO" id="GO:0005576">
    <property type="term" value="C:extracellular region"/>
    <property type="evidence" value="ECO:0007669"/>
    <property type="project" value="UniProtKB-SubCell"/>
</dbReference>